<name>A0A8K0CS95_IGNLU</name>
<proteinExistence type="predicted"/>
<feature type="non-terminal residue" evidence="5">
    <location>
        <position position="1"/>
    </location>
</feature>
<evidence type="ECO:0000256" key="1">
    <source>
        <dbReference type="ARBA" id="ARBA00022603"/>
    </source>
</evidence>
<evidence type="ECO:0000313" key="6">
    <source>
        <dbReference type="Proteomes" id="UP000801492"/>
    </source>
</evidence>
<dbReference type="InterPro" id="IPR029063">
    <property type="entry name" value="SAM-dependent_MTases_sf"/>
</dbReference>
<keyword evidence="4" id="KW-0949">S-adenosyl-L-methionine</keyword>
<evidence type="ECO:0000313" key="5">
    <source>
        <dbReference type="EMBL" id="KAF2888715.1"/>
    </source>
</evidence>
<comment type="caution">
    <text evidence="5">The sequence shown here is derived from an EMBL/GenBank/DDBJ whole genome shotgun (WGS) entry which is preliminary data.</text>
</comment>
<dbReference type="InterPro" id="IPR010233">
    <property type="entry name" value="UbiG_MeTrfase"/>
</dbReference>
<dbReference type="Pfam" id="PF13489">
    <property type="entry name" value="Methyltransf_23"/>
    <property type="match status" value="1"/>
</dbReference>
<protein>
    <recommendedName>
        <fullName evidence="7">Hexaprenyldihydroxybenzoate methyltransferase</fullName>
    </recommendedName>
</protein>
<evidence type="ECO:0000256" key="3">
    <source>
        <dbReference type="ARBA" id="ARBA00022688"/>
    </source>
</evidence>
<dbReference type="OrthoDB" id="6815431at2759"/>
<dbReference type="GO" id="GO:0005739">
    <property type="term" value="C:mitochondrion"/>
    <property type="evidence" value="ECO:0007669"/>
    <property type="project" value="TreeGrafter"/>
</dbReference>
<dbReference type="PANTHER" id="PTHR43464">
    <property type="entry name" value="METHYLTRANSFERASE"/>
    <property type="match status" value="1"/>
</dbReference>
<keyword evidence="1" id="KW-0489">Methyltransferase</keyword>
<dbReference type="SUPFAM" id="SSF53335">
    <property type="entry name" value="S-adenosyl-L-methionine-dependent methyltransferases"/>
    <property type="match status" value="1"/>
</dbReference>
<reference evidence="5" key="1">
    <citation type="submission" date="2019-08" db="EMBL/GenBank/DDBJ databases">
        <title>The genome of the North American firefly Photinus pyralis.</title>
        <authorList>
            <consortium name="Photinus pyralis genome working group"/>
            <person name="Fallon T.R."/>
            <person name="Sander Lower S.E."/>
            <person name="Weng J.-K."/>
        </authorList>
    </citation>
    <scope>NUCLEOTIDE SEQUENCE</scope>
    <source>
        <strain evidence="5">TRF0915ILg1</strain>
        <tissue evidence="5">Whole body</tissue>
    </source>
</reference>
<evidence type="ECO:0008006" key="7">
    <source>
        <dbReference type="Google" id="ProtNLM"/>
    </source>
</evidence>
<dbReference type="AlphaFoldDB" id="A0A8K0CS95"/>
<dbReference type="GO" id="GO:0061542">
    <property type="term" value="F:3-demethylubiquinol 3-O-methyltransferase activity"/>
    <property type="evidence" value="ECO:0007669"/>
    <property type="project" value="InterPro"/>
</dbReference>
<dbReference type="PANTHER" id="PTHR43464:SF19">
    <property type="entry name" value="UBIQUINONE BIOSYNTHESIS O-METHYLTRANSFERASE, MITOCHONDRIAL"/>
    <property type="match status" value="1"/>
</dbReference>
<evidence type="ECO:0000256" key="4">
    <source>
        <dbReference type="ARBA" id="ARBA00022691"/>
    </source>
</evidence>
<gene>
    <name evidence="5" type="ORF">ILUMI_17458</name>
</gene>
<dbReference type="Gene3D" id="3.40.50.150">
    <property type="entry name" value="Vaccinia Virus protein VP39"/>
    <property type="match status" value="1"/>
</dbReference>
<dbReference type="CDD" id="cd02440">
    <property type="entry name" value="AdoMet_MTases"/>
    <property type="match status" value="1"/>
</dbReference>
<keyword evidence="6" id="KW-1185">Reference proteome</keyword>
<dbReference type="EMBL" id="VTPC01074581">
    <property type="protein sequence ID" value="KAF2888715.1"/>
    <property type="molecule type" value="Genomic_DNA"/>
</dbReference>
<accession>A0A8K0CS95</accession>
<sequence length="181" mass="20430">LRILDVGCGGGILEQDLAILGGTIVGIDLGPETIRVAKAYTAALNPSLTNISYFCESIEHHAKCNYETYDAVVASEVIEHVNEPEIFLENCIKCLKPGGSIFITTFNKTWSSWLLGIIFAEYIWGFIPRGTHTWDKFFDPRDVEKMLENFQVLVEKRKLGETVYTDKRGKANKPRKYDSHV</sequence>
<dbReference type="GO" id="GO:0032259">
    <property type="term" value="P:methylation"/>
    <property type="evidence" value="ECO:0007669"/>
    <property type="project" value="UniProtKB-KW"/>
</dbReference>
<dbReference type="Proteomes" id="UP000801492">
    <property type="component" value="Unassembled WGS sequence"/>
</dbReference>
<keyword evidence="3" id="KW-0831">Ubiquinone biosynthesis</keyword>
<evidence type="ECO:0000256" key="2">
    <source>
        <dbReference type="ARBA" id="ARBA00022679"/>
    </source>
</evidence>
<keyword evidence="2" id="KW-0808">Transferase</keyword>
<organism evidence="5 6">
    <name type="scientific">Ignelater luminosus</name>
    <name type="common">Cucubano</name>
    <name type="synonym">Pyrophorus luminosus</name>
    <dbReference type="NCBI Taxonomy" id="2038154"/>
    <lineage>
        <taxon>Eukaryota</taxon>
        <taxon>Metazoa</taxon>
        <taxon>Ecdysozoa</taxon>
        <taxon>Arthropoda</taxon>
        <taxon>Hexapoda</taxon>
        <taxon>Insecta</taxon>
        <taxon>Pterygota</taxon>
        <taxon>Neoptera</taxon>
        <taxon>Endopterygota</taxon>
        <taxon>Coleoptera</taxon>
        <taxon>Polyphaga</taxon>
        <taxon>Elateriformia</taxon>
        <taxon>Elateroidea</taxon>
        <taxon>Elateridae</taxon>
        <taxon>Agrypninae</taxon>
        <taxon>Pyrophorini</taxon>
        <taxon>Ignelater</taxon>
    </lineage>
</organism>
<dbReference type="NCBIfam" id="TIGR01983">
    <property type="entry name" value="UbiG"/>
    <property type="match status" value="1"/>
</dbReference>
<dbReference type="GO" id="GO:0010420">
    <property type="term" value="F:polyprenyldihydroxybenzoate methyltransferase activity"/>
    <property type="evidence" value="ECO:0007669"/>
    <property type="project" value="InterPro"/>
</dbReference>